<feature type="region of interest" description="Disordered" evidence="4">
    <location>
        <begin position="55"/>
        <end position="85"/>
    </location>
</feature>
<keyword evidence="2" id="KW-0805">Transcription regulation</keyword>
<keyword evidence="3" id="KW-0804">Transcription</keyword>
<dbReference type="Gene3D" id="2.30.30.1020">
    <property type="entry name" value="CCR4-NOT complex subunit 2/3/5, C-terminal domain"/>
    <property type="match status" value="1"/>
</dbReference>
<organism evidence="6 7">
    <name type="scientific">Artemia franciscana</name>
    <name type="common">Brine shrimp</name>
    <name type="synonym">Artemia sanfranciscana</name>
    <dbReference type="NCBI Taxonomy" id="6661"/>
    <lineage>
        <taxon>Eukaryota</taxon>
        <taxon>Metazoa</taxon>
        <taxon>Ecdysozoa</taxon>
        <taxon>Arthropoda</taxon>
        <taxon>Crustacea</taxon>
        <taxon>Branchiopoda</taxon>
        <taxon>Anostraca</taxon>
        <taxon>Artemiidae</taxon>
        <taxon>Artemia</taxon>
    </lineage>
</organism>
<dbReference type="GO" id="GO:0030015">
    <property type="term" value="C:CCR4-NOT core complex"/>
    <property type="evidence" value="ECO:0007669"/>
    <property type="project" value="InterPro"/>
</dbReference>
<evidence type="ECO:0000259" key="5">
    <source>
        <dbReference type="Pfam" id="PF04153"/>
    </source>
</evidence>
<dbReference type="InterPro" id="IPR007282">
    <property type="entry name" value="NOT2/3/5_C"/>
</dbReference>
<dbReference type="InterPro" id="IPR038635">
    <property type="entry name" value="CCR4-NOT_su2/3/5_C_sf"/>
</dbReference>
<dbReference type="Proteomes" id="UP001187531">
    <property type="component" value="Unassembled WGS sequence"/>
</dbReference>
<feature type="compositionally biased region" description="Polar residues" evidence="4">
    <location>
        <begin position="162"/>
        <end position="182"/>
    </location>
</feature>
<feature type="domain" description="NOT2/NOT3/NOT5 C-terminal" evidence="5">
    <location>
        <begin position="276"/>
        <end position="343"/>
    </location>
</feature>
<feature type="region of interest" description="Disordered" evidence="4">
    <location>
        <begin position="104"/>
        <end position="225"/>
    </location>
</feature>
<feature type="compositionally biased region" description="Polar residues" evidence="4">
    <location>
        <begin position="1"/>
        <end position="12"/>
    </location>
</feature>
<feature type="compositionally biased region" description="Low complexity" evidence="4">
    <location>
        <begin position="200"/>
        <end position="210"/>
    </location>
</feature>
<reference evidence="6" key="1">
    <citation type="submission" date="2023-07" db="EMBL/GenBank/DDBJ databases">
        <title>Chromosome-level genome assembly of Artemia franciscana.</title>
        <authorList>
            <person name="Jo E."/>
        </authorList>
    </citation>
    <scope>NUCLEOTIDE SEQUENCE</scope>
    <source>
        <tissue evidence="6">Whole body</tissue>
    </source>
</reference>
<evidence type="ECO:0000256" key="3">
    <source>
        <dbReference type="ARBA" id="ARBA00023163"/>
    </source>
</evidence>
<dbReference type="GO" id="GO:2000036">
    <property type="term" value="P:regulation of stem cell population maintenance"/>
    <property type="evidence" value="ECO:0007669"/>
    <property type="project" value="UniProtKB-ARBA"/>
</dbReference>
<evidence type="ECO:0000256" key="2">
    <source>
        <dbReference type="ARBA" id="ARBA00023015"/>
    </source>
</evidence>
<feature type="compositionally biased region" description="Polar residues" evidence="4">
    <location>
        <begin position="71"/>
        <end position="85"/>
    </location>
</feature>
<dbReference type="EMBL" id="JAVRJZ010000009">
    <property type="protein sequence ID" value="KAK2718364.1"/>
    <property type="molecule type" value="Genomic_DNA"/>
</dbReference>
<feature type="region of interest" description="Disordered" evidence="4">
    <location>
        <begin position="1"/>
        <end position="40"/>
    </location>
</feature>
<sequence>MQIQQPGRSLPSTRPGFGMMPSSQAPTPTQFSGNISSGVQQLSPNRSLIMNQRSTLSQKTVGDKRPLGFGASQSPQSHSLGLSSRGFGQTQGLMGSLHGAYGIELPPTLDPSEFPSLTNRGQEGIGGGGLPGRSNYVGVMKNPSGEQNEFTMSNEDFPALPGTQNKETEGSSTGDKSVQPIGSGSAVGSGRPNGLSAIESSSSDSRGQSSKKGLQTSPDGKVTNIPARMVGDQFGMVGLLTFIRVAETDPNLVALALGSDLTTLGLNLNSPENLYPNFGGPWAETPCRPQDIDYHVPPEYLTNSFIREKLAPIKLNRYQEDLLFYVFYTYFGDALQLAAAAEL</sequence>
<accession>A0AA88L9X6</accession>
<comment type="caution">
    <text evidence="6">The sequence shown here is derived from an EMBL/GenBank/DDBJ whole genome shotgun (WGS) entry which is preliminary data.</text>
</comment>
<feature type="non-terminal residue" evidence="6">
    <location>
        <position position="343"/>
    </location>
</feature>
<evidence type="ECO:0000313" key="7">
    <source>
        <dbReference type="Proteomes" id="UP001187531"/>
    </source>
</evidence>
<feature type="compositionally biased region" description="Polar residues" evidence="4">
    <location>
        <begin position="144"/>
        <end position="154"/>
    </location>
</feature>
<dbReference type="GO" id="GO:0006355">
    <property type="term" value="P:regulation of DNA-templated transcription"/>
    <property type="evidence" value="ECO:0007669"/>
    <property type="project" value="InterPro"/>
</dbReference>
<proteinExistence type="inferred from homology"/>
<evidence type="ECO:0000256" key="4">
    <source>
        <dbReference type="SAM" id="MobiDB-lite"/>
    </source>
</evidence>
<feature type="compositionally biased region" description="Polar residues" evidence="4">
    <location>
        <begin position="21"/>
        <end position="40"/>
    </location>
</feature>
<evidence type="ECO:0000313" key="6">
    <source>
        <dbReference type="EMBL" id="KAK2718364.1"/>
    </source>
</evidence>
<evidence type="ECO:0000256" key="1">
    <source>
        <dbReference type="ARBA" id="ARBA00007682"/>
    </source>
</evidence>
<keyword evidence="7" id="KW-1185">Reference proteome</keyword>
<dbReference type="InterPro" id="IPR040168">
    <property type="entry name" value="Not2/3/5"/>
</dbReference>
<dbReference type="PANTHER" id="PTHR23326">
    <property type="entry name" value="CCR4 NOT-RELATED"/>
    <property type="match status" value="1"/>
</dbReference>
<comment type="similarity">
    <text evidence="1">Belongs to the CNOT2/3/5 family.</text>
</comment>
<name>A0AA88L9X6_ARTSF</name>
<dbReference type="Pfam" id="PF04153">
    <property type="entry name" value="NOT2_3_5_C"/>
    <property type="match status" value="1"/>
</dbReference>
<dbReference type="AlphaFoldDB" id="A0AA88L9X6"/>
<gene>
    <name evidence="6" type="ORF">QYM36_005617</name>
</gene>
<protein>
    <recommendedName>
        <fullName evidence="5">NOT2/NOT3/NOT5 C-terminal domain-containing protein</fullName>
    </recommendedName>
</protein>